<proteinExistence type="predicted"/>
<dbReference type="GO" id="GO:0080041">
    <property type="term" value="F:ADP-ribose pyrophosphohydrolase activity"/>
    <property type="evidence" value="ECO:0007669"/>
    <property type="project" value="TreeGrafter"/>
</dbReference>
<dbReference type="AlphaFoldDB" id="A0A6C0F332"/>
<sequence>MAMSIFTRDYVATVYHEYSGVELKAGHPYLEEYLEATKLSPKWRDWVDQVKEQGDIDLRSFTLTDVNFFGPVAPEKLGFFKGHCDAYDSVTKEKIASNIVFGRGGCVACLVICTAEIDGVKKRLVPMTEQIRLASGGRRIEAMAGMLDASTREFRGPVVKELEEEFGIKIGETDSRLKRLPGKKAWPSPGGCDEAIHLFYMELDITREKYEEMSTRTYGQGDDWGIRILFYDYETFDDVLNEVGDFKAGEMWRRYQLLKRQEVDLA</sequence>
<dbReference type="SUPFAM" id="SSF55811">
    <property type="entry name" value="Nudix"/>
    <property type="match status" value="1"/>
</dbReference>
<reference evidence="3" key="1">
    <citation type="journal article" date="2020" name="Nature">
        <title>Giant virus diversity and host interactions through global metagenomics.</title>
        <authorList>
            <person name="Schulz F."/>
            <person name="Roux S."/>
            <person name="Paez-Espino D."/>
            <person name="Jungbluth S."/>
            <person name="Walsh D.A."/>
            <person name="Denef V.J."/>
            <person name="McMahon K.D."/>
            <person name="Konstantinidis K.T."/>
            <person name="Eloe-Fadrosh E.A."/>
            <person name="Kyrpides N.C."/>
            <person name="Woyke T."/>
        </authorList>
    </citation>
    <scope>NUCLEOTIDE SEQUENCE</scope>
    <source>
        <strain evidence="3">GVMAG-M-3300009182-46</strain>
    </source>
</reference>
<name>A0A6C0F332_9ZZZZ</name>
<keyword evidence="2" id="KW-0378">Hydrolase</keyword>
<evidence type="ECO:0008006" key="4">
    <source>
        <dbReference type="Google" id="ProtNLM"/>
    </source>
</evidence>
<accession>A0A6C0F332</accession>
<dbReference type="PANTHER" id="PTHR11839">
    <property type="entry name" value="UDP/ADP-SUGAR PYROPHOSPHATASE"/>
    <property type="match status" value="1"/>
</dbReference>
<comment type="cofactor">
    <cofactor evidence="1">
        <name>Mg(2+)</name>
        <dbReference type="ChEBI" id="CHEBI:18420"/>
    </cofactor>
</comment>
<dbReference type="InterPro" id="IPR015797">
    <property type="entry name" value="NUDIX_hydrolase-like_dom_sf"/>
</dbReference>
<evidence type="ECO:0000256" key="1">
    <source>
        <dbReference type="ARBA" id="ARBA00001946"/>
    </source>
</evidence>
<evidence type="ECO:0000256" key="2">
    <source>
        <dbReference type="ARBA" id="ARBA00022801"/>
    </source>
</evidence>
<protein>
    <recommendedName>
        <fullName evidence="4">Nudix hydrolase domain-containing protein</fullName>
    </recommendedName>
</protein>
<evidence type="ECO:0000313" key="3">
    <source>
        <dbReference type="EMBL" id="QHT36057.1"/>
    </source>
</evidence>
<dbReference type="EMBL" id="MN739030">
    <property type="protein sequence ID" value="QHT36057.1"/>
    <property type="molecule type" value="Genomic_DNA"/>
</dbReference>
<dbReference type="PANTHER" id="PTHR11839:SF18">
    <property type="entry name" value="NUDIX HYDROLASE DOMAIN-CONTAINING PROTEIN"/>
    <property type="match status" value="1"/>
</dbReference>
<dbReference type="GO" id="GO:0019693">
    <property type="term" value="P:ribose phosphate metabolic process"/>
    <property type="evidence" value="ECO:0007669"/>
    <property type="project" value="TreeGrafter"/>
</dbReference>
<dbReference type="GO" id="GO:0006753">
    <property type="term" value="P:nucleoside phosphate metabolic process"/>
    <property type="evidence" value="ECO:0007669"/>
    <property type="project" value="TreeGrafter"/>
</dbReference>
<organism evidence="3">
    <name type="scientific">viral metagenome</name>
    <dbReference type="NCBI Taxonomy" id="1070528"/>
    <lineage>
        <taxon>unclassified sequences</taxon>
        <taxon>metagenomes</taxon>
        <taxon>organismal metagenomes</taxon>
    </lineage>
</organism>
<dbReference type="GO" id="GO:0080042">
    <property type="term" value="F:ADP-glucose pyrophosphohydrolase activity"/>
    <property type="evidence" value="ECO:0007669"/>
    <property type="project" value="TreeGrafter"/>
</dbReference>
<dbReference type="Gene3D" id="3.90.79.10">
    <property type="entry name" value="Nucleoside Triphosphate Pyrophosphohydrolase"/>
    <property type="match status" value="1"/>
</dbReference>